<reference evidence="2" key="1">
    <citation type="submission" date="2024-02" db="EMBL/GenBank/DDBJ databases">
        <authorList>
            <consortium name="Clinical and Environmental Microbiology Branch: Whole genome sequencing antimicrobial resistance pathogens in the healthcare setting"/>
        </authorList>
    </citation>
    <scope>NUCLEOTIDE SEQUENCE</scope>
    <source>
        <strain evidence="2">2021GO-0154</strain>
    </source>
</reference>
<comment type="caution">
    <text evidence="2">The sequence shown here is derived from an EMBL/GenBank/DDBJ whole genome shotgun (WGS) entry which is preliminary data.</text>
</comment>
<dbReference type="EMBL" id="ABMABF030000005">
    <property type="protein sequence ID" value="EMJ5134088.1"/>
    <property type="molecule type" value="Genomic_DNA"/>
</dbReference>
<gene>
    <name evidence="2" type="ORF">RG298_001800</name>
</gene>
<dbReference type="AlphaFoldDB" id="A0AAI9GEB8"/>
<organism evidence="2">
    <name type="scientific">Providencia stuartii</name>
    <dbReference type="NCBI Taxonomy" id="588"/>
    <lineage>
        <taxon>Bacteria</taxon>
        <taxon>Pseudomonadati</taxon>
        <taxon>Pseudomonadota</taxon>
        <taxon>Gammaproteobacteria</taxon>
        <taxon>Enterobacterales</taxon>
        <taxon>Morganellaceae</taxon>
        <taxon>Providencia</taxon>
    </lineage>
</organism>
<keyword evidence="1" id="KW-0472">Membrane</keyword>
<accession>A0AAI9GEB8</accession>
<evidence type="ECO:0000313" key="2">
    <source>
        <dbReference type="EMBL" id="EMJ5134088.1"/>
    </source>
</evidence>
<keyword evidence="1" id="KW-0812">Transmembrane</keyword>
<feature type="transmembrane region" description="Helical" evidence="1">
    <location>
        <begin position="12"/>
        <end position="30"/>
    </location>
</feature>
<name>A0AAI9GEB8_PROST</name>
<keyword evidence="1" id="KW-1133">Transmembrane helix</keyword>
<sequence>MCLNYLTFKVNLIRLAIFFLIIFIVSPLAAHAGNRKGFVCGKFHQNVMEVPIEYIYMFAEYEGASYWDPDFIYNKKGCDANFRVLPLLVSWPDMQASEYWERDDGLTIAITPIEVNEPYMTRIHNNFMNSIHHGAQGELLYDDESDLYFTEFISMLNTGAVKLLKHKNDPHYDDERRIGVYWDNIEGEVTTVSRCQWTPITRKYYACYMHFLMPEIGARVQVYYFIWQASFMGKS</sequence>
<proteinExistence type="predicted"/>
<protein>
    <submittedName>
        <fullName evidence="2">Uncharacterized protein</fullName>
    </submittedName>
</protein>
<evidence type="ECO:0000256" key="1">
    <source>
        <dbReference type="SAM" id="Phobius"/>
    </source>
</evidence>